<dbReference type="AlphaFoldDB" id="A0A1D1XCQ7"/>
<proteinExistence type="predicted"/>
<keyword evidence="3 7" id="KW-0863">Zinc-finger</keyword>
<dbReference type="Pfam" id="PF05699">
    <property type="entry name" value="Dimer_Tnp_hAT"/>
    <property type="match status" value="1"/>
</dbReference>
<name>A0A1D1XCQ7_9ARAE</name>
<feature type="non-terminal residue" evidence="10">
    <location>
        <position position="1"/>
    </location>
</feature>
<evidence type="ECO:0000259" key="9">
    <source>
        <dbReference type="PROSITE" id="PS50808"/>
    </source>
</evidence>
<evidence type="ECO:0000256" key="2">
    <source>
        <dbReference type="ARBA" id="ARBA00022723"/>
    </source>
</evidence>
<feature type="domain" description="BED-type" evidence="9">
    <location>
        <begin position="39"/>
        <end position="97"/>
    </location>
</feature>
<keyword evidence="6" id="KW-0539">Nucleus</keyword>
<dbReference type="PROSITE" id="PS50808">
    <property type="entry name" value="ZF_BED"/>
    <property type="match status" value="1"/>
</dbReference>
<evidence type="ECO:0000256" key="7">
    <source>
        <dbReference type="PROSITE-ProRule" id="PRU00027"/>
    </source>
</evidence>
<dbReference type="GO" id="GO:0003677">
    <property type="term" value="F:DNA binding"/>
    <property type="evidence" value="ECO:0007669"/>
    <property type="project" value="UniProtKB-KW"/>
</dbReference>
<organism evidence="10">
    <name type="scientific">Anthurium amnicola</name>
    <dbReference type="NCBI Taxonomy" id="1678845"/>
    <lineage>
        <taxon>Eukaryota</taxon>
        <taxon>Viridiplantae</taxon>
        <taxon>Streptophyta</taxon>
        <taxon>Embryophyta</taxon>
        <taxon>Tracheophyta</taxon>
        <taxon>Spermatophyta</taxon>
        <taxon>Magnoliopsida</taxon>
        <taxon>Liliopsida</taxon>
        <taxon>Araceae</taxon>
        <taxon>Pothoideae</taxon>
        <taxon>Potheae</taxon>
        <taxon>Anthurium</taxon>
    </lineage>
</organism>
<dbReference type="GO" id="GO:0008270">
    <property type="term" value="F:zinc ion binding"/>
    <property type="evidence" value="ECO:0007669"/>
    <property type="project" value="UniProtKB-KW"/>
</dbReference>
<dbReference type="GO" id="GO:0005634">
    <property type="term" value="C:nucleus"/>
    <property type="evidence" value="ECO:0007669"/>
    <property type="project" value="UniProtKB-SubCell"/>
</dbReference>
<dbReference type="PANTHER" id="PTHR32166">
    <property type="entry name" value="OSJNBA0013A04.12 PROTEIN"/>
    <property type="match status" value="1"/>
</dbReference>
<dbReference type="Pfam" id="PF04937">
    <property type="entry name" value="DUF659"/>
    <property type="match status" value="1"/>
</dbReference>
<dbReference type="Pfam" id="PF02892">
    <property type="entry name" value="zf-BED"/>
    <property type="match status" value="1"/>
</dbReference>
<feature type="compositionally biased region" description="Basic and acidic residues" evidence="8">
    <location>
        <begin position="1"/>
        <end position="14"/>
    </location>
</feature>
<feature type="region of interest" description="Disordered" evidence="8">
    <location>
        <begin position="769"/>
        <end position="792"/>
    </location>
</feature>
<dbReference type="InterPro" id="IPR008906">
    <property type="entry name" value="HATC_C_dom"/>
</dbReference>
<feature type="region of interest" description="Disordered" evidence="8">
    <location>
        <begin position="1"/>
        <end position="23"/>
    </location>
</feature>
<dbReference type="EMBL" id="GDJX01027712">
    <property type="protein sequence ID" value="JAT40224.1"/>
    <property type="molecule type" value="Transcribed_RNA"/>
</dbReference>
<feature type="region of interest" description="Disordered" evidence="8">
    <location>
        <begin position="165"/>
        <end position="187"/>
    </location>
</feature>
<sequence>WVSWSRDGEERRTSPAESRVSSEMASPLVPDIILPLSSQKHDPAWKHCHMIKRGDRTHLRCMYCHKLFSGGGIHRIKEHLACQKGNASSCAKVTADVRRAMQQSLEGVVMRRRKKQKLAEEVKKLNPVKQPDLVADHSETDMVLQLVAMPDSVEPDAVHLEKKEDGVAKTHERRKRRVNKTSSNPILTPCESGLARSNWGGTVENHQVQVAIGRFLYDAGVPLDAVNSVHFQPMIDAIAAASPGLKMPSYHDIRGWILKNSVKEMKATLEHCKGSWARTGCSILADEWTTEMDQTLINFMVYCPEGIMFLKSVDASQIVTSADALYELLKIVVEEVGVSNVLQIITNNTDTHAVAGKRLTETFPSIFWMPCATRCVDAMLEDIGKLEPVSIIMEHAKSLTRFIYNHAEVLNMLRRYTDGKELLHPCRSASESSFGALRTIAGLKDNLTNMIASEDWRNSSYSKKQSGAAMADLICSPTFWSSITNLVQLTEPLARVLRMADSYRKPAMGYIYMGIHHAKAAIKKILKRKKDYMPYWNIIDWRWDKELSRPLHAAGFFLNPQLFYSIKGEVPNEIMSGILDCIERLVPEVKAQDKINKELTSYKNATGDFGRKMAIRARHTLLPADWWSTYGGGCPNLSRLAIRILSQTCSARGCERSYIPFEQMHSQRKNHLEHQRLNDLIYVQYNLRLQQRLLLKNKLSDPISIDVINGVEDWIVEKSELFTGEVDDSSWMELMQPTASAMSSESTNDAEDDHFIAGRHFIAGLDDGVLDAADDDEEDDDDDDDCCKEEGNDVKQKIYALVKEEE</sequence>
<evidence type="ECO:0000256" key="1">
    <source>
        <dbReference type="ARBA" id="ARBA00004123"/>
    </source>
</evidence>
<protein>
    <submittedName>
        <fullName evidence="10">Zinc finger CCHC domain-containing protein 8</fullName>
    </submittedName>
</protein>
<gene>
    <name evidence="10" type="primary">ZCCHC8_0</name>
    <name evidence="10" type="ORF">g.22173</name>
</gene>
<evidence type="ECO:0000256" key="3">
    <source>
        <dbReference type="ARBA" id="ARBA00022771"/>
    </source>
</evidence>
<keyword evidence="5" id="KW-0238">DNA-binding</keyword>
<evidence type="ECO:0000256" key="4">
    <source>
        <dbReference type="ARBA" id="ARBA00022833"/>
    </source>
</evidence>
<keyword evidence="4" id="KW-0862">Zinc</keyword>
<evidence type="ECO:0000256" key="8">
    <source>
        <dbReference type="SAM" id="MobiDB-lite"/>
    </source>
</evidence>
<comment type="subcellular location">
    <subcellularLocation>
        <location evidence="1">Nucleus</location>
    </subcellularLocation>
</comment>
<evidence type="ECO:0000313" key="10">
    <source>
        <dbReference type="EMBL" id="JAT40224.1"/>
    </source>
</evidence>
<reference evidence="10" key="1">
    <citation type="submission" date="2015-07" db="EMBL/GenBank/DDBJ databases">
        <title>Transcriptome Assembly of Anthurium amnicola.</title>
        <authorList>
            <person name="Suzuki J."/>
        </authorList>
    </citation>
    <scope>NUCLEOTIDE SEQUENCE</scope>
</reference>
<dbReference type="GO" id="GO:0046983">
    <property type="term" value="F:protein dimerization activity"/>
    <property type="evidence" value="ECO:0007669"/>
    <property type="project" value="InterPro"/>
</dbReference>
<evidence type="ECO:0000256" key="5">
    <source>
        <dbReference type="ARBA" id="ARBA00023125"/>
    </source>
</evidence>
<dbReference type="InterPro" id="IPR007021">
    <property type="entry name" value="DUF659"/>
</dbReference>
<dbReference type="PANTHER" id="PTHR32166:SF88">
    <property type="entry name" value="HAT TRANSPOSON SUPERFAMILY"/>
    <property type="match status" value="1"/>
</dbReference>
<keyword evidence="2" id="KW-0479">Metal-binding</keyword>
<feature type="compositionally biased region" description="Acidic residues" evidence="8">
    <location>
        <begin position="769"/>
        <end position="787"/>
    </location>
</feature>
<dbReference type="InterPro" id="IPR003656">
    <property type="entry name" value="Znf_BED"/>
</dbReference>
<dbReference type="SUPFAM" id="SSF53098">
    <property type="entry name" value="Ribonuclease H-like"/>
    <property type="match status" value="1"/>
</dbReference>
<dbReference type="InterPro" id="IPR012337">
    <property type="entry name" value="RNaseH-like_sf"/>
</dbReference>
<evidence type="ECO:0000256" key="6">
    <source>
        <dbReference type="ARBA" id="ARBA00023242"/>
    </source>
</evidence>
<accession>A0A1D1XCQ7</accession>